<keyword evidence="5 6" id="KW-0472">Membrane</keyword>
<feature type="transmembrane region" description="Helical" evidence="6">
    <location>
        <begin position="341"/>
        <end position="364"/>
    </location>
</feature>
<feature type="transmembrane region" description="Helical" evidence="6">
    <location>
        <begin position="18"/>
        <end position="37"/>
    </location>
</feature>
<dbReference type="AlphaFoldDB" id="A0A6J4HR08"/>
<gene>
    <name evidence="8" type="ORF">AVDCRST_MAG10-1164</name>
</gene>
<dbReference type="PANTHER" id="PTHR23511:SF34">
    <property type="entry name" value="SYNAPTIC VESICLE GLYCOPROTEIN 2"/>
    <property type="match status" value="1"/>
</dbReference>
<feature type="transmembrane region" description="Helical" evidence="6">
    <location>
        <begin position="178"/>
        <end position="197"/>
    </location>
</feature>
<protein>
    <recommendedName>
        <fullName evidence="7">Major facilitator superfamily (MFS) profile domain-containing protein</fullName>
    </recommendedName>
</protein>
<dbReference type="EMBL" id="CADCTB010000078">
    <property type="protein sequence ID" value="CAA9231104.1"/>
    <property type="molecule type" value="Genomic_DNA"/>
</dbReference>
<evidence type="ECO:0000256" key="2">
    <source>
        <dbReference type="ARBA" id="ARBA00022448"/>
    </source>
</evidence>
<evidence type="ECO:0000256" key="5">
    <source>
        <dbReference type="ARBA" id="ARBA00023136"/>
    </source>
</evidence>
<sequence length="556" mass="58803">MGTGRTAGRRGITFHHPAAFWLGSGAVTVGVLLHLPMYTGARDMGYHLAGMPVDGPMMVGMALVLVGLAATFYGLLPSLSATPRAASTLRIRALDDAKLSPAHIGLLVVMAIAVTIDVMKPVTLSFVAPGFGREYGLKSALNPGGSVPVAFLPLAGITGTVLGSIIWGWLGDRIGRRASILLAGVLFIATSVCGSMPDYRWNLFMCFVMGLGVGGMLPITFALLAEAIPARHRGWLMVLVGGDVAGAYIITSWLSAELTPTYGWRILWLLGLPTGVLLLLLNRWIPESPRFLLQNGREAEARAVMTRYRAAVVEETHSDLEVEQHVRSGWAQLFVGPFRGLSIVVGLFGLGVGLVTFGFQLWIPSNLQKLGFDEVTSATILRDSALLGLPATFVIAWLYGFWSSKKTMIVLGLITAVSLAGFVILGDRVADNRTRLDLLLILPITGISSILAVLVAYASETFPTRIRSRGTGLAAGASKLGGVAIIGLVVAGATAPSISTTALMGAIPLTLGAVAMAIYGVETRRRQLEEITAEELSLSRASGGAWVDDGDDSART</sequence>
<proteinExistence type="predicted"/>
<feature type="domain" description="Major facilitator superfamily (MFS) profile" evidence="7">
    <location>
        <begin position="106"/>
        <end position="524"/>
    </location>
</feature>
<dbReference type="InterPro" id="IPR005829">
    <property type="entry name" value="Sugar_transporter_CS"/>
</dbReference>
<feature type="transmembrane region" description="Helical" evidence="6">
    <location>
        <begin position="501"/>
        <end position="521"/>
    </location>
</feature>
<dbReference type="GO" id="GO:0005886">
    <property type="term" value="C:plasma membrane"/>
    <property type="evidence" value="ECO:0007669"/>
    <property type="project" value="UniProtKB-SubCell"/>
</dbReference>
<feature type="transmembrane region" description="Helical" evidence="6">
    <location>
        <begin position="409"/>
        <end position="426"/>
    </location>
</feature>
<feature type="transmembrane region" description="Helical" evidence="6">
    <location>
        <begin position="470"/>
        <end position="495"/>
    </location>
</feature>
<dbReference type="InterPro" id="IPR020846">
    <property type="entry name" value="MFS_dom"/>
</dbReference>
<accession>A0A6J4HR08</accession>
<feature type="transmembrane region" description="Helical" evidence="6">
    <location>
        <begin position="97"/>
        <end position="116"/>
    </location>
</feature>
<dbReference type="Gene3D" id="1.20.1250.20">
    <property type="entry name" value="MFS general substrate transporter like domains"/>
    <property type="match status" value="1"/>
</dbReference>
<feature type="transmembrane region" description="Helical" evidence="6">
    <location>
        <begin position="384"/>
        <end position="402"/>
    </location>
</feature>
<dbReference type="SUPFAM" id="SSF103473">
    <property type="entry name" value="MFS general substrate transporter"/>
    <property type="match status" value="1"/>
</dbReference>
<keyword evidence="3 6" id="KW-0812">Transmembrane</keyword>
<dbReference type="GO" id="GO:0022857">
    <property type="term" value="F:transmembrane transporter activity"/>
    <property type="evidence" value="ECO:0007669"/>
    <property type="project" value="InterPro"/>
</dbReference>
<evidence type="ECO:0000256" key="1">
    <source>
        <dbReference type="ARBA" id="ARBA00004651"/>
    </source>
</evidence>
<evidence type="ECO:0000256" key="3">
    <source>
        <dbReference type="ARBA" id="ARBA00022692"/>
    </source>
</evidence>
<dbReference type="InterPro" id="IPR005828">
    <property type="entry name" value="MFS_sugar_transport-like"/>
</dbReference>
<feature type="transmembrane region" description="Helical" evidence="6">
    <location>
        <begin position="262"/>
        <end position="281"/>
    </location>
</feature>
<comment type="subcellular location">
    <subcellularLocation>
        <location evidence="1">Cell membrane</location>
        <topology evidence="1">Multi-pass membrane protein</topology>
    </subcellularLocation>
</comment>
<feature type="transmembrane region" description="Helical" evidence="6">
    <location>
        <begin position="236"/>
        <end position="256"/>
    </location>
</feature>
<dbReference type="PANTHER" id="PTHR23511">
    <property type="entry name" value="SYNAPTIC VESICLE GLYCOPROTEIN 2"/>
    <property type="match status" value="1"/>
</dbReference>
<dbReference type="PROSITE" id="PS00217">
    <property type="entry name" value="SUGAR_TRANSPORT_2"/>
    <property type="match status" value="1"/>
</dbReference>
<organism evidence="8">
    <name type="scientific">uncultured Acidimicrobiales bacterium</name>
    <dbReference type="NCBI Taxonomy" id="310071"/>
    <lineage>
        <taxon>Bacteria</taxon>
        <taxon>Bacillati</taxon>
        <taxon>Actinomycetota</taxon>
        <taxon>Acidimicrobiia</taxon>
        <taxon>Acidimicrobiales</taxon>
        <taxon>environmental samples</taxon>
    </lineage>
</organism>
<feature type="transmembrane region" description="Helical" evidence="6">
    <location>
        <begin position="203"/>
        <end position="224"/>
    </location>
</feature>
<evidence type="ECO:0000259" key="7">
    <source>
        <dbReference type="PROSITE" id="PS50850"/>
    </source>
</evidence>
<evidence type="ECO:0000313" key="8">
    <source>
        <dbReference type="EMBL" id="CAA9231104.1"/>
    </source>
</evidence>
<keyword evidence="2" id="KW-0813">Transport</keyword>
<name>A0A6J4HR08_9ACTN</name>
<dbReference type="PROSITE" id="PS50850">
    <property type="entry name" value="MFS"/>
    <property type="match status" value="1"/>
</dbReference>
<evidence type="ECO:0000256" key="4">
    <source>
        <dbReference type="ARBA" id="ARBA00022989"/>
    </source>
</evidence>
<feature type="transmembrane region" description="Helical" evidence="6">
    <location>
        <begin position="150"/>
        <end position="171"/>
    </location>
</feature>
<evidence type="ECO:0000256" key="6">
    <source>
        <dbReference type="SAM" id="Phobius"/>
    </source>
</evidence>
<keyword evidence="4 6" id="KW-1133">Transmembrane helix</keyword>
<feature type="transmembrane region" description="Helical" evidence="6">
    <location>
        <begin position="438"/>
        <end position="458"/>
    </location>
</feature>
<reference evidence="8" key="1">
    <citation type="submission" date="2020-02" db="EMBL/GenBank/DDBJ databases">
        <authorList>
            <person name="Meier V. D."/>
        </authorList>
    </citation>
    <scope>NUCLEOTIDE SEQUENCE</scope>
    <source>
        <strain evidence="8">AVDCRST_MAG10</strain>
    </source>
</reference>
<feature type="transmembrane region" description="Helical" evidence="6">
    <location>
        <begin position="57"/>
        <end position="76"/>
    </location>
</feature>
<dbReference type="InterPro" id="IPR036259">
    <property type="entry name" value="MFS_trans_sf"/>
</dbReference>
<dbReference type="Pfam" id="PF00083">
    <property type="entry name" value="Sugar_tr"/>
    <property type="match status" value="1"/>
</dbReference>